<name>A0AAJ7DZ53_9HYME</name>
<dbReference type="PANTHER" id="PTHR36427:SF3">
    <property type="entry name" value="LARGE RIBOSOMAL SUBUNIT PROTEIN UL1M"/>
    <property type="match status" value="1"/>
</dbReference>
<dbReference type="InterPro" id="IPR016095">
    <property type="entry name" value="Ribosomal_uL1_3-a/b-sand"/>
</dbReference>
<dbReference type="GeneID" id="105365310"/>
<dbReference type="SUPFAM" id="SSF56808">
    <property type="entry name" value="Ribosomal protein L1"/>
    <property type="match status" value="1"/>
</dbReference>
<dbReference type="Pfam" id="PF00687">
    <property type="entry name" value="Ribosomal_L1"/>
    <property type="match status" value="1"/>
</dbReference>
<comment type="similarity">
    <text evidence="1">Belongs to the universal ribosomal protein uL1 family.</text>
</comment>
<evidence type="ECO:0000256" key="3">
    <source>
        <dbReference type="ARBA" id="ARBA00023274"/>
    </source>
</evidence>
<dbReference type="RefSeq" id="XP_011501748.1">
    <property type="nucleotide sequence ID" value="XM_011503446.1"/>
</dbReference>
<keyword evidence="4" id="KW-1185">Reference proteome</keyword>
<dbReference type="InterPro" id="IPR028364">
    <property type="entry name" value="Ribosomal_uL1/biogenesis"/>
</dbReference>
<protein>
    <submittedName>
        <fullName evidence="5">Uncharacterized protein LOC105365310</fullName>
    </submittedName>
</protein>
<keyword evidence="3" id="KW-0687">Ribonucleoprotein</keyword>
<evidence type="ECO:0000256" key="2">
    <source>
        <dbReference type="ARBA" id="ARBA00022980"/>
    </source>
</evidence>
<keyword evidence="2" id="KW-0689">Ribosomal protein</keyword>
<evidence type="ECO:0000313" key="5">
    <source>
        <dbReference type="RefSeq" id="XP_011501748.1"/>
    </source>
</evidence>
<dbReference type="GO" id="GO:0005840">
    <property type="term" value="C:ribosome"/>
    <property type="evidence" value="ECO:0007669"/>
    <property type="project" value="UniProtKB-KW"/>
</dbReference>
<reference evidence="5" key="1">
    <citation type="submission" date="2025-08" db="UniProtKB">
        <authorList>
            <consortium name="RefSeq"/>
        </authorList>
    </citation>
    <scope>IDENTIFICATION</scope>
</reference>
<dbReference type="Gene3D" id="3.40.50.790">
    <property type="match status" value="1"/>
</dbReference>
<dbReference type="PANTHER" id="PTHR36427">
    <property type="entry name" value="54S RIBOSOMAL PROTEIN L1, MITOCHONDRIAL"/>
    <property type="match status" value="1"/>
</dbReference>
<proteinExistence type="inferred from homology"/>
<dbReference type="CTD" id="65008"/>
<evidence type="ECO:0000313" key="4">
    <source>
        <dbReference type="Proteomes" id="UP000695007"/>
    </source>
</evidence>
<dbReference type="Gene3D" id="3.30.190.20">
    <property type="match status" value="1"/>
</dbReference>
<accession>A0AAJ7DZ53</accession>
<evidence type="ECO:0000256" key="1">
    <source>
        <dbReference type="ARBA" id="ARBA00010531"/>
    </source>
</evidence>
<dbReference type="GO" id="GO:1990904">
    <property type="term" value="C:ribonucleoprotein complex"/>
    <property type="evidence" value="ECO:0007669"/>
    <property type="project" value="UniProtKB-KW"/>
</dbReference>
<gene>
    <name evidence="5" type="primary">LOC105365310</name>
</gene>
<dbReference type="AlphaFoldDB" id="A0AAJ7DZ53"/>
<dbReference type="KEGG" id="csol:105365310"/>
<dbReference type="InterPro" id="IPR023674">
    <property type="entry name" value="Ribosomal_uL1-like"/>
</dbReference>
<organism evidence="4 5">
    <name type="scientific">Ceratosolen solmsi marchali</name>
    <dbReference type="NCBI Taxonomy" id="326594"/>
    <lineage>
        <taxon>Eukaryota</taxon>
        <taxon>Metazoa</taxon>
        <taxon>Ecdysozoa</taxon>
        <taxon>Arthropoda</taxon>
        <taxon>Hexapoda</taxon>
        <taxon>Insecta</taxon>
        <taxon>Pterygota</taxon>
        <taxon>Neoptera</taxon>
        <taxon>Endopterygota</taxon>
        <taxon>Hymenoptera</taxon>
        <taxon>Apocrita</taxon>
        <taxon>Proctotrupomorpha</taxon>
        <taxon>Chalcidoidea</taxon>
        <taxon>Agaonidae</taxon>
        <taxon>Agaoninae</taxon>
        <taxon>Ceratosolen</taxon>
    </lineage>
</organism>
<sequence length="346" mass="39568">MASATRIIHNSINFIHRYNLSTCILSGLSQVRHYAARKSTREKARKKKSLTIMKKLTLADKIQKSKKNKVVQVIKPDALRYFDESKPAPTDDVYLGRIFKWNIYPFSEAILNHREFFHPTMYDYKDPYVQLLIEFNMKGVKKTKPVEPFKKLLNIKHKFDHGEERRILAICPPEEEAALEAAGALHAGGTNIVKDIMSGSISLDNFDIVIANVKLMPEILTIRGLLKKKIPTLKAETLGGNTLKLLNHQLNSVTCSVKTYKDFPEYGYSTVSIGTLDMDINHLEENMKIIIDNLMLSKPKRSGSFITRIRVICPPSNEKFKINHNLYIKEEKINTEIEDEVALPLE</sequence>
<dbReference type="Proteomes" id="UP000695007">
    <property type="component" value="Unplaced"/>
</dbReference>